<proteinExistence type="predicted"/>
<accession>A0A915I581</accession>
<evidence type="ECO:0000313" key="2">
    <source>
        <dbReference type="WBParaSite" id="nRc.2.0.1.t09000-RA"/>
    </source>
</evidence>
<evidence type="ECO:0000313" key="1">
    <source>
        <dbReference type="Proteomes" id="UP000887565"/>
    </source>
</evidence>
<keyword evidence="1" id="KW-1185">Reference proteome</keyword>
<protein>
    <submittedName>
        <fullName evidence="2">Uncharacterized protein</fullName>
    </submittedName>
</protein>
<name>A0A915I581_ROMCU</name>
<sequence length="46" mass="5102">MVVITSAQAEPERQDDNEFAERVLDLEACALQNSAIHSDAKQLTDQ</sequence>
<dbReference type="WBParaSite" id="nRc.2.0.1.t09000-RA">
    <property type="protein sequence ID" value="nRc.2.0.1.t09000-RA"/>
    <property type="gene ID" value="nRc.2.0.1.g09000"/>
</dbReference>
<reference evidence="2" key="1">
    <citation type="submission" date="2022-11" db="UniProtKB">
        <authorList>
            <consortium name="WormBaseParasite"/>
        </authorList>
    </citation>
    <scope>IDENTIFICATION</scope>
</reference>
<organism evidence="1 2">
    <name type="scientific">Romanomermis culicivorax</name>
    <name type="common">Nematode worm</name>
    <dbReference type="NCBI Taxonomy" id="13658"/>
    <lineage>
        <taxon>Eukaryota</taxon>
        <taxon>Metazoa</taxon>
        <taxon>Ecdysozoa</taxon>
        <taxon>Nematoda</taxon>
        <taxon>Enoplea</taxon>
        <taxon>Dorylaimia</taxon>
        <taxon>Mermithida</taxon>
        <taxon>Mermithoidea</taxon>
        <taxon>Mermithidae</taxon>
        <taxon>Romanomermis</taxon>
    </lineage>
</organism>
<dbReference type="Proteomes" id="UP000887565">
    <property type="component" value="Unplaced"/>
</dbReference>
<dbReference type="AlphaFoldDB" id="A0A915I581"/>